<sequence>MHSLLHAPLHAPEQMSFMSWNCLYCQFFSSAFIF</sequence>
<reference evidence="1" key="1">
    <citation type="submission" date="2018-02" db="EMBL/GenBank/DDBJ databases">
        <title>Rhizophora mucronata_Transcriptome.</title>
        <authorList>
            <person name="Meera S.P."/>
            <person name="Sreeshan A."/>
            <person name="Augustine A."/>
        </authorList>
    </citation>
    <scope>NUCLEOTIDE SEQUENCE</scope>
    <source>
        <tissue evidence="1">Leaf</tissue>
    </source>
</reference>
<protein>
    <submittedName>
        <fullName evidence="1">Uncharacterized protein</fullName>
    </submittedName>
</protein>
<name>A0A2P2PWM5_RHIMU</name>
<proteinExistence type="predicted"/>
<organism evidence="1">
    <name type="scientific">Rhizophora mucronata</name>
    <name type="common">Asiatic mangrove</name>
    <dbReference type="NCBI Taxonomy" id="61149"/>
    <lineage>
        <taxon>Eukaryota</taxon>
        <taxon>Viridiplantae</taxon>
        <taxon>Streptophyta</taxon>
        <taxon>Embryophyta</taxon>
        <taxon>Tracheophyta</taxon>
        <taxon>Spermatophyta</taxon>
        <taxon>Magnoliopsida</taxon>
        <taxon>eudicotyledons</taxon>
        <taxon>Gunneridae</taxon>
        <taxon>Pentapetalae</taxon>
        <taxon>rosids</taxon>
        <taxon>fabids</taxon>
        <taxon>Malpighiales</taxon>
        <taxon>Rhizophoraceae</taxon>
        <taxon>Rhizophora</taxon>
    </lineage>
</organism>
<dbReference type="EMBL" id="GGEC01078621">
    <property type="protein sequence ID" value="MBX59105.1"/>
    <property type="molecule type" value="Transcribed_RNA"/>
</dbReference>
<accession>A0A2P2PWM5</accession>
<dbReference type="AlphaFoldDB" id="A0A2P2PWM5"/>
<evidence type="ECO:0000313" key="1">
    <source>
        <dbReference type="EMBL" id="MBX59105.1"/>
    </source>
</evidence>